<dbReference type="PANTHER" id="PTHR43222">
    <property type="entry name" value="NUDIX HYDROLASE 23"/>
    <property type="match status" value="1"/>
</dbReference>
<dbReference type="PROSITE" id="PS00893">
    <property type="entry name" value="NUDIX_BOX"/>
    <property type="match status" value="1"/>
</dbReference>
<dbReference type="Gene3D" id="3.90.79.10">
    <property type="entry name" value="Nucleoside Triphosphate Pyrophosphohydrolase"/>
    <property type="match status" value="1"/>
</dbReference>
<organism evidence="4 5">
    <name type="scientific">Pseudobowmanella zhangzhouensis</name>
    <dbReference type="NCBI Taxonomy" id="1537679"/>
    <lineage>
        <taxon>Bacteria</taxon>
        <taxon>Pseudomonadati</taxon>
        <taxon>Pseudomonadota</taxon>
        <taxon>Gammaproteobacteria</taxon>
        <taxon>Alteromonadales</taxon>
        <taxon>Alteromonadaceae</taxon>
    </lineage>
</organism>
<dbReference type="Pfam" id="PF00293">
    <property type="entry name" value="NUDIX"/>
    <property type="match status" value="1"/>
</dbReference>
<accession>A0ABW1XIU4</accession>
<dbReference type="InterPro" id="IPR015797">
    <property type="entry name" value="NUDIX_hydrolase-like_dom_sf"/>
</dbReference>
<evidence type="ECO:0000256" key="1">
    <source>
        <dbReference type="ARBA" id="ARBA00001946"/>
    </source>
</evidence>
<dbReference type="InterPro" id="IPR000086">
    <property type="entry name" value="NUDIX_hydrolase_dom"/>
</dbReference>
<keyword evidence="2" id="KW-0378">Hydrolase</keyword>
<evidence type="ECO:0000313" key="5">
    <source>
        <dbReference type="Proteomes" id="UP001596364"/>
    </source>
</evidence>
<evidence type="ECO:0000313" key="4">
    <source>
        <dbReference type="EMBL" id="MFC6439989.1"/>
    </source>
</evidence>
<comment type="cofactor">
    <cofactor evidence="1">
        <name>Mg(2+)</name>
        <dbReference type="ChEBI" id="CHEBI:18420"/>
    </cofactor>
</comment>
<dbReference type="PANTHER" id="PTHR43222:SF11">
    <property type="entry name" value="PHOSPHATASE NUDJ"/>
    <property type="match status" value="1"/>
</dbReference>
<sequence>MSVARFRPNVTVACIVRYQDKFLLVEEIIDGVKKLNQPAGHLEWGESLPDAAKRELKEEAGIQAEPTGLCGIYLNPTADKPLTYLRFGFVFELTHLPTCTSTEENIIAWHWLTAEQIIERAGQLRSPAAIQCVQDTLQGKLLPLNILRFTPIATED</sequence>
<dbReference type="PROSITE" id="PS51462">
    <property type="entry name" value="NUDIX"/>
    <property type="match status" value="1"/>
</dbReference>
<feature type="domain" description="Nudix hydrolase" evidence="3">
    <location>
        <begin position="5"/>
        <end position="138"/>
    </location>
</feature>
<dbReference type="RefSeq" id="WP_131256868.1">
    <property type="nucleotide sequence ID" value="NZ_JBHSUS010000001.1"/>
</dbReference>
<evidence type="ECO:0000259" key="3">
    <source>
        <dbReference type="PROSITE" id="PS51462"/>
    </source>
</evidence>
<dbReference type="EMBL" id="JBHSUS010000001">
    <property type="protein sequence ID" value="MFC6439989.1"/>
    <property type="molecule type" value="Genomic_DNA"/>
</dbReference>
<dbReference type="SUPFAM" id="SSF55811">
    <property type="entry name" value="Nudix"/>
    <property type="match status" value="1"/>
</dbReference>
<dbReference type="InterPro" id="IPR020084">
    <property type="entry name" value="NUDIX_hydrolase_CS"/>
</dbReference>
<name>A0ABW1XIU4_9ALTE</name>
<dbReference type="Proteomes" id="UP001596364">
    <property type="component" value="Unassembled WGS sequence"/>
</dbReference>
<reference evidence="5" key="1">
    <citation type="journal article" date="2019" name="Int. J. Syst. Evol. Microbiol.">
        <title>The Global Catalogue of Microorganisms (GCM) 10K type strain sequencing project: providing services to taxonomists for standard genome sequencing and annotation.</title>
        <authorList>
            <consortium name="The Broad Institute Genomics Platform"/>
            <consortium name="The Broad Institute Genome Sequencing Center for Infectious Disease"/>
            <person name="Wu L."/>
            <person name="Ma J."/>
        </authorList>
    </citation>
    <scope>NUCLEOTIDE SEQUENCE [LARGE SCALE GENOMIC DNA]</scope>
    <source>
        <strain evidence="5">CGMCC 1.16031</strain>
    </source>
</reference>
<comment type="caution">
    <text evidence="4">The sequence shown here is derived from an EMBL/GenBank/DDBJ whole genome shotgun (WGS) entry which is preliminary data.</text>
</comment>
<gene>
    <name evidence="4" type="ORF">ACFP85_07500</name>
</gene>
<evidence type="ECO:0000256" key="2">
    <source>
        <dbReference type="ARBA" id="ARBA00022801"/>
    </source>
</evidence>
<proteinExistence type="predicted"/>
<keyword evidence="5" id="KW-1185">Reference proteome</keyword>
<protein>
    <submittedName>
        <fullName evidence="4">NUDIX domain-containing protein</fullName>
    </submittedName>
</protein>